<dbReference type="RefSeq" id="WP_060408461.1">
    <property type="nucleotide sequence ID" value="NZ_CABMLT010000027.1"/>
</dbReference>
<dbReference type="SUPFAM" id="SSF52540">
    <property type="entry name" value="P-loop containing nucleoside triphosphate hydrolases"/>
    <property type="match status" value="2"/>
</dbReference>
<feature type="domain" description="Helicase C-terminal" evidence="3">
    <location>
        <begin position="397"/>
        <end position="550"/>
    </location>
</feature>
<keyword evidence="1" id="KW-0378">Hydrolase</keyword>
<dbReference type="InterPro" id="IPR038718">
    <property type="entry name" value="SNF2-like_sf"/>
</dbReference>
<dbReference type="Pfam" id="PF00271">
    <property type="entry name" value="Helicase_C"/>
    <property type="match status" value="1"/>
</dbReference>
<evidence type="ECO:0000256" key="1">
    <source>
        <dbReference type="ARBA" id="ARBA00022801"/>
    </source>
</evidence>
<organism evidence="4 5">
    <name type="scientific">Bacteroides cellulosilyticus</name>
    <dbReference type="NCBI Taxonomy" id="246787"/>
    <lineage>
        <taxon>Bacteria</taxon>
        <taxon>Pseudomonadati</taxon>
        <taxon>Bacteroidota</taxon>
        <taxon>Bacteroidia</taxon>
        <taxon>Bacteroidales</taxon>
        <taxon>Bacteroidaceae</taxon>
        <taxon>Bacteroides</taxon>
    </lineage>
</organism>
<dbReference type="CDD" id="cd18793">
    <property type="entry name" value="SF2_C_SNF"/>
    <property type="match status" value="1"/>
</dbReference>
<keyword evidence="4" id="KW-0347">Helicase</keyword>
<dbReference type="InterPro" id="IPR000330">
    <property type="entry name" value="SNF2_N"/>
</dbReference>
<dbReference type="GO" id="GO:0031297">
    <property type="term" value="P:replication fork processing"/>
    <property type="evidence" value="ECO:0007669"/>
    <property type="project" value="TreeGrafter"/>
</dbReference>
<dbReference type="EMBL" id="VVYV01000063">
    <property type="protein sequence ID" value="KAA5412731.1"/>
    <property type="molecule type" value="Genomic_DNA"/>
</dbReference>
<dbReference type="PROSITE" id="PS51192">
    <property type="entry name" value="HELICASE_ATP_BIND_1"/>
    <property type="match status" value="1"/>
</dbReference>
<keyword evidence="4" id="KW-0547">Nucleotide-binding</keyword>
<sequence length="569" mass="65396">MLGPLKIVLTPNCYKVSFDFHPMMLKCVKRIPSAEWNMDGKFWKVSTDDYNYLKVMADWAVQNRYCGGVKAYKEEQPVQDYTLPPMPQLQVEHGLKVEPYDYQKEGIAYALIHKRCFFGDEPGLGKTMQAIGTVSIAKAWPCLIVCPSGLKLNWQREFMKFAGIQAVILDDKNRQTWQSFWEMKNQQGQPMCKVFITNYESLKKFFVSGVKESSRFTLKSICFDSRVDLFRSVIVDESQKCKSSKTQQSKFVEGICKGKEWIFLLTGTPVVNNNTDLIQQLKILDRLDDFGGYKYFTERYCSGISKSSNSKELNWKLRKACFFRRLKKDVLTQLPDKTRMYITVDITNRDEYNVAERNLIEYLRKYKKADDEKIQKAMRGQVMVQMSILKQVAARGKIKEAIELINDTVDGGSKLIVFGFLKDVIGKLYEAFPDAVTVTGKDNDVQKQRSVDAFQTDEKTKIILLNYKSGGTGLTLTASSDVLFIEFPWTYADCCQAEDRAHRNGQKNAVLCRYLLGKGTIDEYMYQVIQTKKEISNDVTGTDDVVEESTISKEEQMLNLAMDMFKDKI</sequence>
<comment type="caution">
    <text evidence="4">The sequence shown here is derived from an EMBL/GenBank/DDBJ whole genome shotgun (WGS) entry which is preliminary data.</text>
</comment>
<dbReference type="GO" id="GO:0006281">
    <property type="term" value="P:DNA repair"/>
    <property type="evidence" value="ECO:0007669"/>
    <property type="project" value="TreeGrafter"/>
</dbReference>
<protein>
    <submittedName>
        <fullName evidence="4">DEAD/DEAH box helicase</fullName>
    </submittedName>
</protein>
<dbReference type="AlphaFoldDB" id="A0A108T353"/>
<reference evidence="4 5" key="1">
    <citation type="journal article" date="2019" name="Nat. Med.">
        <title>A library of human gut bacterial isolates paired with longitudinal multiomics data enables mechanistic microbiome research.</title>
        <authorList>
            <person name="Poyet M."/>
            <person name="Groussin M."/>
            <person name="Gibbons S.M."/>
            <person name="Avila-Pacheco J."/>
            <person name="Jiang X."/>
            <person name="Kearney S.M."/>
            <person name="Perrotta A.R."/>
            <person name="Berdy B."/>
            <person name="Zhao S."/>
            <person name="Lieberman T.D."/>
            <person name="Swanson P.K."/>
            <person name="Smith M."/>
            <person name="Roesemann S."/>
            <person name="Alexander J.E."/>
            <person name="Rich S.A."/>
            <person name="Livny J."/>
            <person name="Vlamakis H."/>
            <person name="Clish C."/>
            <person name="Bullock K."/>
            <person name="Deik A."/>
            <person name="Scott J."/>
            <person name="Pierce K.A."/>
            <person name="Xavier R.J."/>
            <person name="Alm E.J."/>
        </authorList>
    </citation>
    <scope>NUCLEOTIDE SEQUENCE [LARGE SCALE GENOMIC DNA]</scope>
    <source>
        <strain evidence="4 5">BIOML-A6</strain>
    </source>
</reference>
<dbReference type="InterPro" id="IPR049730">
    <property type="entry name" value="SNF2/RAD54-like_C"/>
</dbReference>
<dbReference type="Gene3D" id="3.40.50.10810">
    <property type="entry name" value="Tandem AAA-ATPase domain"/>
    <property type="match status" value="1"/>
</dbReference>
<dbReference type="GeneID" id="66308489"/>
<name>A0A108T353_9BACE</name>
<evidence type="ECO:0000313" key="5">
    <source>
        <dbReference type="Proteomes" id="UP000448877"/>
    </source>
</evidence>
<evidence type="ECO:0000259" key="3">
    <source>
        <dbReference type="PROSITE" id="PS51194"/>
    </source>
</evidence>
<dbReference type="InterPro" id="IPR014001">
    <property type="entry name" value="Helicase_ATP-bd"/>
</dbReference>
<dbReference type="GO" id="GO:0016787">
    <property type="term" value="F:hydrolase activity"/>
    <property type="evidence" value="ECO:0007669"/>
    <property type="project" value="UniProtKB-KW"/>
</dbReference>
<dbReference type="Pfam" id="PF00176">
    <property type="entry name" value="SNF2-rel_dom"/>
    <property type="match status" value="1"/>
</dbReference>
<proteinExistence type="predicted"/>
<dbReference type="Proteomes" id="UP000448877">
    <property type="component" value="Unassembled WGS sequence"/>
</dbReference>
<dbReference type="Gene3D" id="3.40.50.300">
    <property type="entry name" value="P-loop containing nucleotide triphosphate hydrolases"/>
    <property type="match status" value="1"/>
</dbReference>
<gene>
    <name evidence="4" type="ORF">F2Y81_24950</name>
</gene>
<dbReference type="SMART" id="SM00487">
    <property type="entry name" value="DEXDc"/>
    <property type="match status" value="1"/>
</dbReference>
<dbReference type="GO" id="GO:0005524">
    <property type="term" value="F:ATP binding"/>
    <property type="evidence" value="ECO:0007669"/>
    <property type="project" value="InterPro"/>
</dbReference>
<dbReference type="InterPro" id="IPR027417">
    <property type="entry name" value="P-loop_NTPase"/>
</dbReference>
<keyword evidence="4" id="KW-0067">ATP-binding</keyword>
<dbReference type="PROSITE" id="PS51194">
    <property type="entry name" value="HELICASE_CTER"/>
    <property type="match status" value="1"/>
</dbReference>
<evidence type="ECO:0000259" key="2">
    <source>
        <dbReference type="PROSITE" id="PS51192"/>
    </source>
</evidence>
<dbReference type="PANTHER" id="PTHR45766">
    <property type="entry name" value="DNA ANNEALING HELICASE AND ENDONUCLEASE ZRANB3 FAMILY MEMBER"/>
    <property type="match status" value="1"/>
</dbReference>
<accession>A0A108T353</accession>
<dbReference type="SMART" id="SM00490">
    <property type="entry name" value="HELICc"/>
    <property type="match status" value="1"/>
</dbReference>
<dbReference type="GO" id="GO:0004386">
    <property type="term" value="F:helicase activity"/>
    <property type="evidence" value="ECO:0007669"/>
    <property type="project" value="UniProtKB-KW"/>
</dbReference>
<dbReference type="PANTHER" id="PTHR45766:SF6">
    <property type="entry name" value="SWI_SNF-RELATED MATRIX-ASSOCIATED ACTIN-DEPENDENT REGULATOR OF CHROMATIN SUBFAMILY A-LIKE PROTEIN 1"/>
    <property type="match status" value="1"/>
</dbReference>
<evidence type="ECO:0000313" key="4">
    <source>
        <dbReference type="EMBL" id="KAA5412731.1"/>
    </source>
</evidence>
<feature type="domain" description="Helicase ATP-binding" evidence="2">
    <location>
        <begin position="107"/>
        <end position="287"/>
    </location>
</feature>
<dbReference type="InterPro" id="IPR001650">
    <property type="entry name" value="Helicase_C-like"/>
</dbReference>